<sequence>MTRRRGTASPVRQLAALLATFTLGLGLVVVAAEVAPGSLRIASYLPDGAAPGSPTATSEEPVEPGARAAAGESAARGAPERAGGRSGDVGGEDPQDAGADASAEPDDAESPDASAEPDVSESAESPDASAEPDVSQSPDAPAEPDVSESPDVPETVERPDGPAPSAAAAAPSSSPDGTDSALVLELVNAERAAVGCGALRADAGLDDLALRHSEDMAARGYFAHTTPDGLTPWDRAAAAGVQGAAAENIARGQQDAAEVVRAWMDSPGHRANIVNCELTRHGLGAHRADGGPWWTQVFGR</sequence>
<gene>
    <name evidence="3" type="ORF">HDG69_000516</name>
</gene>
<dbReference type="PANTHER" id="PTHR31157:SF1">
    <property type="entry name" value="SCP DOMAIN-CONTAINING PROTEIN"/>
    <property type="match status" value="1"/>
</dbReference>
<feature type="compositionally biased region" description="Low complexity" evidence="1">
    <location>
        <begin position="163"/>
        <end position="175"/>
    </location>
</feature>
<reference evidence="3 4" key="1">
    <citation type="submission" date="2020-05" db="EMBL/GenBank/DDBJ databases">
        <title>Genomic Encyclopedia of Type Strains, Phase III (KMG-III): the genomes of soil and plant-associated and newly described type strains.</title>
        <authorList>
            <person name="Whitman W."/>
        </authorList>
    </citation>
    <scope>NUCLEOTIDE SEQUENCE [LARGE SCALE GENOMIC DNA]</scope>
    <source>
        <strain evidence="3 4">KCTC 19046</strain>
    </source>
</reference>
<dbReference type="RefSeq" id="WP_171782212.1">
    <property type="nucleotide sequence ID" value="NZ_BAAAML010000002.1"/>
</dbReference>
<evidence type="ECO:0000313" key="3">
    <source>
        <dbReference type="EMBL" id="NOV95963.1"/>
    </source>
</evidence>
<evidence type="ECO:0000313" key="4">
    <source>
        <dbReference type="Proteomes" id="UP000757540"/>
    </source>
</evidence>
<evidence type="ECO:0000259" key="2">
    <source>
        <dbReference type="Pfam" id="PF00188"/>
    </source>
</evidence>
<organism evidence="3 4">
    <name type="scientific">Isoptericola halotolerans</name>
    <dbReference type="NCBI Taxonomy" id="300560"/>
    <lineage>
        <taxon>Bacteria</taxon>
        <taxon>Bacillati</taxon>
        <taxon>Actinomycetota</taxon>
        <taxon>Actinomycetes</taxon>
        <taxon>Micrococcales</taxon>
        <taxon>Promicromonosporaceae</taxon>
        <taxon>Isoptericola</taxon>
    </lineage>
</organism>
<feature type="region of interest" description="Disordered" evidence="1">
    <location>
        <begin position="46"/>
        <end position="179"/>
    </location>
</feature>
<dbReference type="InterPro" id="IPR014044">
    <property type="entry name" value="CAP_dom"/>
</dbReference>
<proteinExistence type="predicted"/>
<feature type="compositionally biased region" description="Low complexity" evidence="1">
    <location>
        <begin position="64"/>
        <end position="77"/>
    </location>
</feature>
<protein>
    <submittedName>
        <fullName evidence="3">Uncharacterized protein YkwD</fullName>
    </submittedName>
</protein>
<dbReference type="SUPFAM" id="SSF55797">
    <property type="entry name" value="PR-1-like"/>
    <property type="match status" value="1"/>
</dbReference>
<feature type="domain" description="SCP" evidence="2">
    <location>
        <begin position="184"/>
        <end position="298"/>
    </location>
</feature>
<dbReference type="EMBL" id="JABEZU010000001">
    <property type="protein sequence ID" value="NOV95963.1"/>
    <property type="molecule type" value="Genomic_DNA"/>
</dbReference>
<accession>A0ABX1ZZE0</accession>
<dbReference type="CDD" id="cd05379">
    <property type="entry name" value="CAP_bacterial"/>
    <property type="match status" value="1"/>
</dbReference>
<dbReference type="InterPro" id="IPR035940">
    <property type="entry name" value="CAP_sf"/>
</dbReference>
<dbReference type="Proteomes" id="UP000757540">
    <property type="component" value="Unassembled WGS sequence"/>
</dbReference>
<name>A0ABX1ZZE0_9MICO</name>
<comment type="caution">
    <text evidence="3">The sequence shown here is derived from an EMBL/GenBank/DDBJ whole genome shotgun (WGS) entry which is preliminary data.</text>
</comment>
<feature type="compositionally biased region" description="Low complexity" evidence="1">
    <location>
        <begin position="111"/>
        <end position="133"/>
    </location>
</feature>
<keyword evidence="4" id="KW-1185">Reference proteome</keyword>
<dbReference type="Gene3D" id="3.40.33.10">
    <property type="entry name" value="CAP"/>
    <property type="match status" value="1"/>
</dbReference>
<dbReference type="PANTHER" id="PTHR31157">
    <property type="entry name" value="SCP DOMAIN-CONTAINING PROTEIN"/>
    <property type="match status" value="1"/>
</dbReference>
<dbReference type="Pfam" id="PF00188">
    <property type="entry name" value="CAP"/>
    <property type="match status" value="1"/>
</dbReference>
<evidence type="ECO:0000256" key="1">
    <source>
        <dbReference type="SAM" id="MobiDB-lite"/>
    </source>
</evidence>